<name>A0A6J7RBT0_9ZZZZ</name>
<sequence length="503" mass="56122">MNRRDPVPSVATGSTPGRAMLYDMASSSLLPDSFLFGVATAGFQIEGGYNGPAEPANNWAPWESEGRVEPSGSATLFFENYESQLDRAQQIGLTSFRLSLEWTRIEPTRGARDENAVATYRKILQAIRSRNMEPVVTLHHFTHPSWLGIEPWRDSANAALLATWMEHAVELFGDLVTKWVTINEPNILSVNSFLTGLFPPGRLLDTNGVATTFDTLLAAHVLGYNGIKALQPESVVTTNPYTLSIYELDQIATDLLVSREHGIDDADLVSYLLEQRRAHYSFLGDGGPGRRGTLERFLRRIAASQFPTAESLKETRKVLAQSSHDRHLDVIAVDHYAPIAASHLVVPGRQSAGGRWWNPGRALWDDEPDPAMFLKVLEEAGRYQRPVWVLENGMSNRVRRGRSYGRMDGMQRPRYLAEHLGAVVSAIRNGVDVQGFWHWTLIDNYEWGSYEPRFGLFGMERERGLRVTQHDSLGDDAAGAFQRIIAGLHQGDSSVIVEPSMHT</sequence>
<dbReference type="InterPro" id="IPR017853">
    <property type="entry name" value="GH"/>
</dbReference>
<dbReference type="GO" id="GO:0008422">
    <property type="term" value="F:beta-glucosidase activity"/>
    <property type="evidence" value="ECO:0007669"/>
    <property type="project" value="TreeGrafter"/>
</dbReference>
<evidence type="ECO:0000313" key="6">
    <source>
        <dbReference type="EMBL" id="CAB5026227.1"/>
    </source>
</evidence>
<evidence type="ECO:0000256" key="1">
    <source>
        <dbReference type="ARBA" id="ARBA00010838"/>
    </source>
</evidence>
<dbReference type="EMBL" id="CAFBPM010000012">
    <property type="protein sequence ID" value="CAB5026227.1"/>
    <property type="molecule type" value="Genomic_DNA"/>
</dbReference>
<dbReference type="SUPFAM" id="SSF51445">
    <property type="entry name" value="(Trans)glycosidases"/>
    <property type="match status" value="1"/>
</dbReference>
<dbReference type="GO" id="GO:0005975">
    <property type="term" value="P:carbohydrate metabolic process"/>
    <property type="evidence" value="ECO:0007669"/>
    <property type="project" value="InterPro"/>
</dbReference>
<dbReference type="InterPro" id="IPR001360">
    <property type="entry name" value="Glyco_hydro_1"/>
</dbReference>
<dbReference type="AlphaFoldDB" id="A0A6J7RBT0"/>
<evidence type="ECO:0000313" key="5">
    <source>
        <dbReference type="EMBL" id="CAB4859444.1"/>
    </source>
</evidence>
<dbReference type="EMBL" id="CAFBLT010000001">
    <property type="protein sequence ID" value="CAB4859444.1"/>
    <property type="molecule type" value="Genomic_DNA"/>
</dbReference>
<dbReference type="Gene3D" id="3.20.20.80">
    <property type="entry name" value="Glycosidases"/>
    <property type="match status" value="1"/>
</dbReference>
<dbReference type="InterPro" id="IPR033132">
    <property type="entry name" value="GH_1_N_CS"/>
</dbReference>
<keyword evidence="3" id="KW-0326">Glycosidase</keyword>
<proteinExistence type="inferred from homology"/>
<dbReference type="PRINTS" id="PR00131">
    <property type="entry name" value="GLHYDRLASE1"/>
</dbReference>
<keyword evidence="2" id="KW-0378">Hydrolase</keyword>
<reference evidence="6" key="1">
    <citation type="submission" date="2020-05" db="EMBL/GenBank/DDBJ databases">
        <authorList>
            <person name="Chiriac C."/>
            <person name="Salcher M."/>
            <person name="Ghai R."/>
            <person name="Kavagutti S V."/>
        </authorList>
    </citation>
    <scope>NUCLEOTIDE SEQUENCE</scope>
</reference>
<dbReference type="EMBL" id="CAFABE010000010">
    <property type="protein sequence ID" value="CAB4820274.1"/>
    <property type="molecule type" value="Genomic_DNA"/>
</dbReference>
<gene>
    <name evidence="4" type="ORF">UFOPK3164_00367</name>
    <name evidence="5" type="ORF">UFOPK3427_00090</name>
    <name evidence="6" type="ORF">UFOPK4112_01239</name>
</gene>
<evidence type="ECO:0000313" key="4">
    <source>
        <dbReference type="EMBL" id="CAB4820274.1"/>
    </source>
</evidence>
<evidence type="ECO:0000256" key="3">
    <source>
        <dbReference type="ARBA" id="ARBA00023295"/>
    </source>
</evidence>
<protein>
    <submittedName>
        <fullName evidence="6">Unannotated protein</fullName>
    </submittedName>
</protein>
<dbReference type="PANTHER" id="PTHR10353:SF36">
    <property type="entry name" value="LP05116P"/>
    <property type="match status" value="1"/>
</dbReference>
<organism evidence="6">
    <name type="scientific">freshwater metagenome</name>
    <dbReference type="NCBI Taxonomy" id="449393"/>
    <lineage>
        <taxon>unclassified sequences</taxon>
        <taxon>metagenomes</taxon>
        <taxon>ecological metagenomes</taxon>
    </lineage>
</organism>
<dbReference type="PROSITE" id="PS00653">
    <property type="entry name" value="GLYCOSYL_HYDROL_F1_2"/>
    <property type="match status" value="1"/>
</dbReference>
<dbReference type="Pfam" id="PF00232">
    <property type="entry name" value="Glyco_hydro_1"/>
    <property type="match status" value="2"/>
</dbReference>
<comment type="similarity">
    <text evidence="1">Belongs to the glycosyl hydrolase 1 family.</text>
</comment>
<accession>A0A6J7RBT0</accession>
<evidence type="ECO:0000256" key="2">
    <source>
        <dbReference type="ARBA" id="ARBA00022801"/>
    </source>
</evidence>
<dbReference type="PANTHER" id="PTHR10353">
    <property type="entry name" value="GLYCOSYL HYDROLASE"/>
    <property type="match status" value="1"/>
</dbReference>